<keyword evidence="4 6" id="KW-1133">Transmembrane helix</keyword>
<evidence type="ECO:0000256" key="1">
    <source>
        <dbReference type="ARBA" id="ARBA00004141"/>
    </source>
</evidence>
<dbReference type="PANTHER" id="PTHR48020:SF12">
    <property type="entry name" value="PROTON MYO-INOSITOL COTRANSPORTER"/>
    <property type="match status" value="1"/>
</dbReference>
<dbReference type="Proteomes" id="UP001286313">
    <property type="component" value="Unassembled WGS sequence"/>
</dbReference>
<dbReference type="PANTHER" id="PTHR48020">
    <property type="entry name" value="PROTON MYO-INOSITOL COTRANSPORTER"/>
    <property type="match status" value="1"/>
</dbReference>
<dbReference type="GO" id="GO:0016324">
    <property type="term" value="C:apical plasma membrane"/>
    <property type="evidence" value="ECO:0007669"/>
    <property type="project" value="TreeGrafter"/>
</dbReference>
<feature type="transmembrane region" description="Helical" evidence="6">
    <location>
        <begin position="51"/>
        <end position="71"/>
    </location>
</feature>
<dbReference type="GO" id="GO:0005366">
    <property type="term" value="F:myo-inositol:proton symporter activity"/>
    <property type="evidence" value="ECO:0007669"/>
    <property type="project" value="TreeGrafter"/>
</dbReference>
<keyword evidence="2" id="KW-0813">Transport</keyword>
<feature type="domain" description="Major facilitator superfamily (MFS) profile" evidence="7">
    <location>
        <begin position="1"/>
        <end position="75"/>
    </location>
</feature>
<evidence type="ECO:0000256" key="3">
    <source>
        <dbReference type="ARBA" id="ARBA00022692"/>
    </source>
</evidence>
<sequence length="101" mass="11560">MGPLPWTINSEIFPIWARSIATSLTTSINWLSNLLLTISFLYLTRLIYKHGVFYVLASLSTIWFIVFLFILPETGGRSLEENEKLFQRPLGQGVLVGKRSR</sequence>
<feature type="transmembrane region" description="Helical" evidence="6">
    <location>
        <begin position="20"/>
        <end position="44"/>
    </location>
</feature>
<proteinExistence type="predicted"/>
<keyword evidence="5 6" id="KW-0472">Membrane</keyword>
<organism evidence="8 9">
    <name type="scientific">Petrolisthes cinctipes</name>
    <name type="common">Flat porcelain crab</name>
    <dbReference type="NCBI Taxonomy" id="88211"/>
    <lineage>
        <taxon>Eukaryota</taxon>
        <taxon>Metazoa</taxon>
        <taxon>Ecdysozoa</taxon>
        <taxon>Arthropoda</taxon>
        <taxon>Crustacea</taxon>
        <taxon>Multicrustacea</taxon>
        <taxon>Malacostraca</taxon>
        <taxon>Eumalacostraca</taxon>
        <taxon>Eucarida</taxon>
        <taxon>Decapoda</taxon>
        <taxon>Pleocyemata</taxon>
        <taxon>Anomura</taxon>
        <taxon>Galatheoidea</taxon>
        <taxon>Porcellanidae</taxon>
        <taxon>Petrolisthes</taxon>
    </lineage>
</organism>
<keyword evidence="9" id="KW-1185">Reference proteome</keyword>
<evidence type="ECO:0000313" key="8">
    <source>
        <dbReference type="EMBL" id="KAK3887273.1"/>
    </source>
</evidence>
<comment type="subcellular location">
    <subcellularLocation>
        <location evidence="1">Membrane</location>
        <topology evidence="1">Multi-pass membrane protein</topology>
    </subcellularLocation>
</comment>
<comment type="caution">
    <text evidence="8">The sequence shown here is derived from an EMBL/GenBank/DDBJ whole genome shotgun (WGS) entry which is preliminary data.</text>
</comment>
<gene>
    <name evidence="8" type="ORF">Pcinc_008628</name>
</gene>
<reference evidence="8" key="1">
    <citation type="submission" date="2023-10" db="EMBL/GenBank/DDBJ databases">
        <title>Genome assemblies of two species of porcelain crab, Petrolisthes cinctipes and Petrolisthes manimaculis (Anomura: Porcellanidae).</title>
        <authorList>
            <person name="Angst P."/>
        </authorList>
    </citation>
    <scope>NUCLEOTIDE SEQUENCE</scope>
    <source>
        <strain evidence="8">PB745_01</strain>
        <tissue evidence="8">Gill</tissue>
    </source>
</reference>
<dbReference type="PROSITE" id="PS50850">
    <property type="entry name" value="MFS"/>
    <property type="match status" value="1"/>
</dbReference>
<dbReference type="SUPFAM" id="SSF103473">
    <property type="entry name" value="MFS general substrate transporter"/>
    <property type="match status" value="1"/>
</dbReference>
<evidence type="ECO:0000313" key="9">
    <source>
        <dbReference type="Proteomes" id="UP001286313"/>
    </source>
</evidence>
<dbReference type="InterPro" id="IPR005828">
    <property type="entry name" value="MFS_sugar_transport-like"/>
</dbReference>
<dbReference type="EMBL" id="JAWQEG010000641">
    <property type="protein sequence ID" value="KAK3887273.1"/>
    <property type="molecule type" value="Genomic_DNA"/>
</dbReference>
<keyword evidence="3 6" id="KW-0812">Transmembrane</keyword>
<dbReference type="InterPro" id="IPR036259">
    <property type="entry name" value="MFS_trans_sf"/>
</dbReference>
<evidence type="ECO:0000256" key="6">
    <source>
        <dbReference type="SAM" id="Phobius"/>
    </source>
</evidence>
<name>A0AAE1KX34_PETCI</name>
<protein>
    <recommendedName>
        <fullName evidence="7">Major facilitator superfamily (MFS) profile domain-containing protein</fullName>
    </recommendedName>
</protein>
<evidence type="ECO:0000256" key="2">
    <source>
        <dbReference type="ARBA" id="ARBA00022448"/>
    </source>
</evidence>
<dbReference type="Gene3D" id="1.20.1250.20">
    <property type="entry name" value="MFS general substrate transporter like domains"/>
    <property type="match status" value="1"/>
</dbReference>
<dbReference type="InterPro" id="IPR020846">
    <property type="entry name" value="MFS_dom"/>
</dbReference>
<evidence type="ECO:0000256" key="5">
    <source>
        <dbReference type="ARBA" id="ARBA00023136"/>
    </source>
</evidence>
<accession>A0AAE1KX34</accession>
<evidence type="ECO:0000256" key="4">
    <source>
        <dbReference type="ARBA" id="ARBA00022989"/>
    </source>
</evidence>
<dbReference type="Pfam" id="PF00083">
    <property type="entry name" value="Sugar_tr"/>
    <property type="match status" value="1"/>
</dbReference>
<dbReference type="AlphaFoldDB" id="A0AAE1KX34"/>
<evidence type="ECO:0000259" key="7">
    <source>
        <dbReference type="PROSITE" id="PS50850"/>
    </source>
</evidence>
<dbReference type="InterPro" id="IPR050814">
    <property type="entry name" value="Myo-inositol_Transporter"/>
</dbReference>